<keyword evidence="4 6" id="KW-0560">Oxidoreductase</keyword>
<accession>A0ABR2X2Z9</accession>
<dbReference type="SUPFAM" id="SSF54719">
    <property type="entry name" value="Fe,Mn superoxide dismutase (SOD), C-terminal domain"/>
    <property type="match status" value="1"/>
</dbReference>
<comment type="similarity">
    <text evidence="1 6">Belongs to the iron/manganese superoxide dismutase family.</text>
</comment>
<evidence type="ECO:0000259" key="7">
    <source>
        <dbReference type="Pfam" id="PF00081"/>
    </source>
</evidence>
<dbReference type="InterPro" id="IPR019831">
    <property type="entry name" value="Mn/Fe_SOD_N"/>
</dbReference>
<dbReference type="InterPro" id="IPR036314">
    <property type="entry name" value="SOD_C_sf"/>
</dbReference>
<dbReference type="PIRSF" id="PIRSF000349">
    <property type="entry name" value="SODismutase"/>
    <property type="match status" value="1"/>
</dbReference>
<evidence type="ECO:0000256" key="1">
    <source>
        <dbReference type="ARBA" id="ARBA00008714"/>
    </source>
</evidence>
<name>A0ABR2X2Z9_9FUNG</name>
<dbReference type="Pfam" id="PF02777">
    <property type="entry name" value="Sod_Fe_C"/>
    <property type="match status" value="2"/>
</dbReference>
<dbReference type="Gene3D" id="1.10.287.990">
    <property type="entry name" value="Fe,Mn superoxide dismutase (SOD) domain"/>
    <property type="match status" value="1"/>
</dbReference>
<feature type="domain" description="Manganese/iron superoxide dismutase C-terminal" evidence="8">
    <location>
        <begin position="199"/>
        <end position="246"/>
    </location>
</feature>
<sequence length="254" mass="29479">MFSIRSLRPLTARVVKPLFLQQKAAIHEVIPLAYSSERGLKPIFSPEALNLVYNKNQQQLIDRLNELTVETEHENQDLFDIMHASYKKSDKAAIFNHAAQAWNNDFFLQTLSPEPRPIKEELKSRIARDFGSFEAFQEHFTNYASTLFGSGWTWLVEDERGLLRIVNTFNAGNPVVSDTLRQLDSNYIEHISEADKVPLKKYNGSFAPLLTLNMWEHAYVTDFGPDGKEEYIKAFWKSVDWDKVYNRLFRSTRV</sequence>
<evidence type="ECO:0000256" key="4">
    <source>
        <dbReference type="ARBA" id="ARBA00023002"/>
    </source>
</evidence>
<dbReference type="EC" id="1.15.1.1" evidence="2 6"/>
<keyword evidence="10" id="KW-1185">Reference proteome</keyword>
<comment type="function">
    <text evidence="6">Destroys radicals which are normally produced within the cells and which are toxic to biological systems.</text>
</comment>
<evidence type="ECO:0000256" key="3">
    <source>
        <dbReference type="ARBA" id="ARBA00022723"/>
    </source>
</evidence>
<comment type="caution">
    <text evidence="9">The sequence shown here is derived from an EMBL/GenBank/DDBJ whole genome shotgun (WGS) entry which is preliminary data.</text>
</comment>
<comment type="catalytic activity">
    <reaction evidence="6">
        <text>2 superoxide + 2 H(+) = H2O2 + O2</text>
        <dbReference type="Rhea" id="RHEA:20696"/>
        <dbReference type="ChEBI" id="CHEBI:15378"/>
        <dbReference type="ChEBI" id="CHEBI:15379"/>
        <dbReference type="ChEBI" id="CHEBI:16240"/>
        <dbReference type="ChEBI" id="CHEBI:18421"/>
        <dbReference type="EC" id="1.15.1.1"/>
    </reaction>
</comment>
<keyword evidence="3 6" id="KW-0479">Metal-binding</keyword>
<dbReference type="InterPro" id="IPR036324">
    <property type="entry name" value="Mn/Fe_SOD_N_sf"/>
</dbReference>
<evidence type="ECO:0000313" key="9">
    <source>
        <dbReference type="EMBL" id="KAK9768134.1"/>
    </source>
</evidence>
<evidence type="ECO:0000256" key="5">
    <source>
        <dbReference type="ARBA" id="ARBA00037226"/>
    </source>
</evidence>
<dbReference type="Gene3D" id="3.55.40.20">
    <property type="entry name" value="Iron/manganese superoxide dismutase, C-terminal domain"/>
    <property type="match status" value="1"/>
</dbReference>
<feature type="domain" description="Manganese/iron superoxide dismutase C-terminal" evidence="8">
    <location>
        <begin position="120"/>
        <end position="178"/>
    </location>
</feature>
<evidence type="ECO:0000313" key="10">
    <source>
        <dbReference type="Proteomes" id="UP001479436"/>
    </source>
</evidence>
<evidence type="ECO:0000256" key="6">
    <source>
        <dbReference type="RuleBase" id="RU000414"/>
    </source>
</evidence>
<feature type="domain" description="Manganese/iron superoxide dismutase N-terminal" evidence="7">
    <location>
        <begin position="27"/>
        <end position="112"/>
    </location>
</feature>
<organism evidence="9 10">
    <name type="scientific">Basidiobolus ranarum</name>
    <dbReference type="NCBI Taxonomy" id="34480"/>
    <lineage>
        <taxon>Eukaryota</taxon>
        <taxon>Fungi</taxon>
        <taxon>Fungi incertae sedis</taxon>
        <taxon>Zoopagomycota</taxon>
        <taxon>Entomophthoromycotina</taxon>
        <taxon>Basidiobolomycetes</taxon>
        <taxon>Basidiobolales</taxon>
        <taxon>Basidiobolaceae</taxon>
        <taxon>Basidiobolus</taxon>
    </lineage>
</organism>
<dbReference type="EMBL" id="JASJQH010000033">
    <property type="protein sequence ID" value="KAK9768134.1"/>
    <property type="molecule type" value="Genomic_DNA"/>
</dbReference>
<reference evidence="9 10" key="1">
    <citation type="submission" date="2023-04" db="EMBL/GenBank/DDBJ databases">
        <title>Genome of Basidiobolus ranarum AG-B5.</title>
        <authorList>
            <person name="Stajich J.E."/>
            <person name="Carter-House D."/>
            <person name="Gryganskyi A."/>
        </authorList>
    </citation>
    <scope>NUCLEOTIDE SEQUENCE [LARGE SCALE GENOMIC DNA]</scope>
    <source>
        <strain evidence="9 10">AG-B5</strain>
    </source>
</reference>
<evidence type="ECO:0000259" key="8">
    <source>
        <dbReference type="Pfam" id="PF02777"/>
    </source>
</evidence>
<gene>
    <name evidence="9" type="ORF">K7432_001484</name>
</gene>
<protein>
    <recommendedName>
        <fullName evidence="2 6">Superoxide dismutase</fullName>
        <ecNumber evidence="2 6">1.15.1.1</ecNumber>
    </recommendedName>
</protein>
<proteinExistence type="inferred from homology"/>
<comment type="function">
    <text evidence="5">Component of the mitochondrial ribosome (mitoribosome), a dedicated translation machinery responsible for the synthesis of mitochondrial genome-encoded proteins, including at least some of the essential transmembrane subunits of the mitochondrial respiratory chain. The mitoribosomes are attached to the mitochondrial inner membrane and translation products are cotranslationally integrated into the membrane.</text>
</comment>
<dbReference type="SUPFAM" id="SSF46609">
    <property type="entry name" value="Fe,Mn superoxide dismutase (SOD), N-terminal domain"/>
    <property type="match status" value="1"/>
</dbReference>
<dbReference type="InterPro" id="IPR001189">
    <property type="entry name" value="Mn/Fe_SOD"/>
</dbReference>
<dbReference type="Proteomes" id="UP001479436">
    <property type="component" value="Unassembled WGS sequence"/>
</dbReference>
<dbReference type="Pfam" id="PF00081">
    <property type="entry name" value="Sod_Fe_N"/>
    <property type="match status" value="1"/>
</dbReference>
<dbReference type="PANTHER" id="PTHR43595">
    <property type="entry name" value="37S RIBOSOMAL PROTEIN S26, MITOCHONDRIAL"/>
    <property type="match status" value="1"/>
</dbReference>
<evidence type="ECO:0000256" key="2">
    <source>
        <dbReference type="ARBA" id="ARBA00012682"/>
    </source>
</evidence>
<dbReference type="InterPro" id="IPR019832">
    <property type="entry name" value="Mn/Fe_SOD_C"/>
</dbReference>
<dbReference type="PANTHER" id="PTHR43595:SF2">
    <property type="entry name" value="SMALL RIBOSOMAL SUBUNIT PROTEIN MS42"/>
    <property type="match status" value="1"/>
</dbReference>